<dbReference type="SUPFAM" id="SSF53067">
    <property type="entry name" value="Actin-like ATPase domain"/>
    <property type="match status" value="1"/>
</dbReference>
<evidence type="ECO:0000313" key="2">
    <source>
        <dbReference type="EMBL" id="MBO3742657.1"/>
    </source>
</evidence>
<evidence type="ECO:0008006" key="4">
    <source>
        <dbReference type="Google" id="ProtNLM"/>
    </source>
</evidence>
<accession>A0ABS3UVR5</accession>
<comment type="caution">
    <text evidence="2">The sequence shown here is derived from an EMBL/GenBank/DDBJ whole genome shotgun (WGS) entry which is preliminary data.</text>
</comment>
<evidence type="ECO:0000313" key="3">
    <source>
        <dbReference type="Proteomes" id="UP000679690"/>
    </source>
</evidence>
<feature type="region of interest" description="Disordered" evidence="1">
    <location>
        <begin position="915"/>
        <end position="936"/>
    </location>
</feature>
<evidence type="ECO:0000256" key="1">
    <source>
        <dbReference type="SAM" id="MobiDB-lite"/>
    </source>
</evidence>
<organism evidence="2 3">
    <name type="scientific">Actinoplanes flavus</name>
    <dbReference type="NCBI Taxonomy" id="2820290"/>
    <lineage>
        <taxon>Bacteria</taxon>
        <taxon>Bacillati</taxon>
        <taxon>Actinomycetota</taxon>
        <taxon>Actinomycetes</taxon>
        <taxon>Micromonosporales</taxon>
        <taxon>Micromonosporaceae</taxon>
        <taxon>Actinoplanes</taxon>
    </lineage>
</organism>
<sequence length="936" mass="101170">MSAEPPGPELHRSAAVARLVLRPGTIPGSVERVDLLDGAATVSTTRFVPAVDVGGRAGRLDLTPWPGVPAEPILVVYHRTRQPGCRGVPPLSRAAFRLDPTDIKEPVMTHPETPEDPATAPDRAVVGVAATVDFGSTRTVGGVHDLRSVFYRPRQLPEEALRRAAEVGAFTYDTDSDPALQIEAKTDFDPTVRARAWREVLGWPPLARNHLAATRAVSSDIVVTDGVVGFAGETVGDAARIRGSKRYLADLDREVPGTGMTGRDLFPRIYRRFLELVVEELDLPAGPRWLSVTFPTRLPPDRRDALLELLEKDQIASQVDMRIDEAAAAASFYLLKRFGNDAVLGVEAFRLHARCPQGFRAWDEPRTWDAAREWHENLLVIDVGGGTTDCALVKVAVADVGPAGAGNDSPGRYYRLQPQVIASGGRLHLGGDLLTLSIYTLLKQRYGLPDSATTFAGVEEQIGAERRTAFETLWKAAEQVKRIGLRDEEPRRVDVVFGTGAGGDRNTVHVAAEKLGKGHGDGTADRRITVTAEDLAAMIDDVALRVAALATGIAAGGLHTLRPKGARTPYAEQSVDAVLLSGGSMLGTALRLRLEDALRERFAGDGLDPGFELHFDETYCKVGTVLGGMYLNAVSRFSPHPEDAKVVAGLLNGRSYFGVDVSRLHTNLAADFFVQHDAEGADWSEPIFRRGDALTGHGSAAYAVSGSYSLIPHILVHRFDVSPGEDADQHSGTGTALTVWAEDDLPHQLATELAARKIGMRFEIDQEERITLQIGRGTPRPVLDGEPVALAADAPADLVRDRVLVRDLCLDVVNAGIGVLDLDPGDYLMRAGTPVSPGGTVLAVDGRLLYAATPATGDPDGDPDRRFDLLLEIPSGHHWLSVDEAGALRTHEKRPLPQTVERLEDLLTADEGTVFQRQLNSPSHFDEEKDPFNGKR</sequence>
<reference evidence="2 3" key="1">
    <citation type="submission" date="2021-03" db="EMBL/GenBank/DDBJ databases">
        <title>Actinoplanes flavus sp. nov., a novel actinomycete isolated from Coconut Palm rhizosphere soil.</title>
        <authorList>
            <person name="Luo X."/>
        </authorList>
    </citation>
    <scope>NUCLEOTIDE SEQUENCE [LARGE SCALE GENOMIC DNA]</scope>
    <source>
        <strain evidence="2 3">NEAU-H7</strain>
    </source>
</reference>
<dbReference type="Proteomes" id="UP000679690">
    <property type="component" value="Unassembled WGS sequence"/>
</dbReference>
<feature type="compositionally biased region" description="Basic and acidic residues" evidence="1">
    <location>
        <begin position="924"/>
        <end position="936"/>
    </location>
</feature>
<protein>
    <recommendedName>
        <fullName evidence="4">Molecular chaperone DnaK (HSP70)</fullName>
    </recommendedName>
</protein>
<proteinExistence type="predicted"/>
<name>A0ABS3UVR5_9ACTN</name>
<gene>
    <name evidence="2" type="ORF">J5X75_34615</name>
</gene>
<keyword evidence="3" id="KW-1185">Reference proteome</keyword>
<dbReference type="EMBL" id="JAGFNS010000030">
    <property type="protein sequence ID" value="MBO3742657.1"/>
    <property type="molecule type" value="Genomic_DNA"/>
</dbReference>
<dbReference type="RefSeq" id="WP_208471853.1">
    <property type="nucleotide sequence ID" value="NZ_JAGFNS010000030.1"/>
</dbReference>
<dbReference type="InterPro" id="IPR043129">
    <property type="entry name" value="ATPase_NBD"/>
</dbReference>